<accession>D5A7Q3</accession>
<dbReference type="AlphaFoldDB" id="D5A7Q3"/>
<protein>
    <submittedName>
        <fullName evidence="1">MIP20418p</fullName>
    </submittedName>
</protein>
<organism evidence="1">
    <name type="scientific">Drosophila melanogaster</name>
    <name type="common">Fruit fly</name>
    <dbReference type="NCBI Taxonomy" id="7227"/>
    <lineage>
        <taxon>Eukaryota</taxon>
        <taxon>Metazoa</taxon>
        <taxon>Ecdysozoa</taxon>
        <taxon>Arthropoda</taxon>
        <taxon>Hexapoda</taxon>
        <taxon>Insecta</taxon>
        <taxon>Pterygota</taxon>
        <taxon>Neoptera</taxon>
        <taxon>Endopterygota</taxon>
        <taxon>Diptera</taxon>
        <taxon>Brachycera</taxon>
        <taxon>Muscomorpha</taxon>
        <taxon>Ephydroidea</taxon>
        <taxon>Drosophilidae</taxon>
        <taxon>Drosophila</taxon>
        <taxon>Sophophora</taxon>
    </lineage>
</organism>
<proteinExistence type="evidence at transcript level"/>
<dbReference type="EMBL" id="BT122180">
    <property type="protein sequence ID" value="ADE58550.1"/>
    <property type="molecule type" value="mRNA"/>
</dbReference>
<feature type="non-terminal residue" evidence="1">
    <location>
        <position position="1"/>
    </location>
</feature>
<evidence type="ECO:0000313" key="1">
    <source>
        <dbReference type="EMBL" id="ADE58550.1"/>
    </source>
</evidence>
<name>D5A7Q3_DROME</name>
<sequence>FLPTIEWSSRYYLGHLRADFPRLQTWTYHSFHLLCIMKLVRDFGSSSAWDEYVFIEQKDIRFSPMSNNCNMLGISHVECQPKEKYRSNGKVPLRLQKYHFITFNIYNKIS</sequence>
<reference evidence="1" key="1">
    <citation type="submission" date="2010-04" db="EMBL/GenBank/DDBJ databases">
        <authorList>
            <person name="Carlson J."/>
            <person name="Booth B."/>
            <person name="Frise E."/>
            <person name="Sandler J."/>
            <person name="Wan K."/>
            <person name="Yu C."/>
            <person name="Celniker S."/>
        </authorList>
    </citation>
    <scope>NUCLEOTIDE SEQUENCE</scope>
</reference>